<dbReference type="SUPFAM" id="SSF53756">
    <property type="entry name" value="UDP-Glycosyltransferase/glycogen phosphorylase"/>
    <property type="match status" value="1"/>
</dbReference>
<dbReference type="RefSeq" id="WP_379666492.1">
    <property type="nucleotide sequence ID" value="NZ_JBHULH010000004.1"/>
</dbReference>
<sequence>MKNILFIVNAEEISPNANGGAAVLYSHLELLSNLNYHITLLTVEWNASYSFKKADYKEVASFVKEIVHYKADEGKRKRGLDWIYHAIVKPTEFEYFFVNEKNKSYLQTLVKEKSIDLVWCEWRWAAIWAMKTQLPVPRIYSHHDWEYKLSLLRVKPSLNKRFHSFQKKRVELKMVRTFEACISGSMTESEEIKAISYKPVLYLPTTYKAITTSLTPKKEVSIVHLGGMGTTANRLGLDRFLEVCWSSLKSKVSNVQLKVVGSVKRAHASLQEKLNDKQIQALGFVEDLESVLYPEDIHIVPWEYNTGTRTRIPVALNHQQVLVATRESVRCYPEITDENAILCDSLEEMKEQIIHLYSDREKLHLLATKGKQTFLDNYTVQSQLSRLEDFLKTIHS</sequence>
<evidence type="ECO:0000313" key="2">
    <source>
        <dbReference type="Proteomes" id="UP001597508"/>
    </source>
</evidence>
<comment type="caution">
    <text evidence="1">The sequence shown here is derived from an EMBL/GenBank/DDBJ whole genome shotgun (WGS) entry which is preliminary data.</text>
</comment>
<dbReference type="Pfam" id="PF13692">
    <property type="entry name" value="Glyco_trans_1_4"/>
    <property type="match status" value="1"/>
</dbReference>
<proteinExistence type="predicted"/>
<evidence type="ECO:0000313" key="1">
    <source>
        <dbReference type="EMBL" id="MFD2567786.1"/>
    </source>
</evidence>
<dbReference type="Proteomes" id="UP001597508">
    <property type="component" value="Unassembled WGS sequence"/>
</dbReference>
<protein>
    <submittedName>
        <fullName evidence="1">Glycosyltransferase</fullName>
        <ecNumber evidence="1">2.4.-.-</ecNumber>
    </submittedName>
</protein>
<keyword evidence="1" id="KW-0808">Transferase</keyword>
<dbReference type="EC" id="2.4.-.-" evidence="1"/>
<gene>
    <name evidence="1" type="ORF">ACFSRZ_10410</name>
</gene>
<dbReference type="EMBL" id="JBHULH010000004">
    <property type="protein sequence ID" value="MFD2567786.1"/>
    <property type="molecule type" value="Genomic_DNA"/>
</dbReference>
<organism evidence="1 2">
    <name type="scientific">Pseudotenacibaculum haliotis</name>
    <dbReference type="NCBI Taxonomy" id="1862138"/>
    <lineage>
        <taxon>Bacteria</taxon>
        <taxon>Pseudomonadati</taxon>
        <taxon>Bacteroidota</taxon>
        <taxon>Flavobacteriia</taxon>
        <taxon>Flavobacteriales</taxon>
        <taxon>Flavobacteriaceae</taxon>
        <taxon>Pseudotenacibaculum</taxon>
    </lineage>
</organism>
<dbReference type="GO" id="GO:0016757">
    <property type="term" value="F:glycosyltransferase activity"/>
    <property type="evidence" value="ECO:0007669"/>
    <property type="project" value="UniProtKB-KW"/>
</dbReference>
<keyword evidence="1" id="KW-0328">Glycosyltransferase</keyword>
<accession>A0ABW5LVH6</accession>
<name>A0ABW5LVH6_9FLAO</name>
<dbReference type="Gene3D" id="3.40.50.2000">
    <property type="entry name" value="Glycogen Phosphorylase B"/>
    <property type="match status" value="2"/>
</dbReference>
<reference evidence="2" key="1">
    <citation type="journal article" date="2019" name="Int. J. Syst. Evol. Microbiol.">
        <title>The Global Catalogue of Microorganisms (GCM) 10K type strain sequencing project: providing services to taxonomists for standard genome sequencing and annotation.</title>
        <authorList>
            <consortium name="The Broad Institute Genomics Platform"/>
            <consortium name="The Broad Institute Genome Sequencing Center for Infectious Disease"/>
            <person name="Wu L."/>
            <person name="Ma J."/>
        </authorList>
    </citation>
    <scope>NUCLEOTIDE SEQUENCE [LARGE SCALE GENOMIC DNA]</scope>
    <source>
        <strain evidence="2">KCTC 52127</strain>
    </source>
</reference>
<keyword evidence="2" id="KW-1185">Reference proteome</keyword>